<reference evidence="3" key="1">
    <citation type="submission" date="2025-08" db="UniProtKB">
        <authorList>
            <consortium name="RefSeq"/>
        </authorList>
    </citation>
    <scope>IDENTIFICATION</scope>
</reference>
<name>A0A7E6FGS2_9MOLL</name>
<dbReference type="Proteomes" id="UP000515154">
    <property type="component" value="Linkage group LG16"/>
</dbReference>
<keyword evidence="1" id="KW-0812">Transmembrane</keyword>
<dbReference type="AlphaFoldDB" id="A0A7E6FGS2"/>
<evidence type="ECO:0000313" key="3">
    <source>
        <dbReference type="RefSeq" id="XP_036366072.1"/>
    </source>
</evidence>
<organism evidence="2 3">
    <name type="scientific">Octopus sinensis</name>
    <name type="common">East Asian common octopus</name>
    <dbReference type="NCBI Taxonomy" id="2607531"/>
    <lineage>
        <taxon>Eukaryota</taxon>
        <taxon>Metazoa</taxon>
        <taxon>Spiralia</taxon>
        <taxon>Lophotrochozoa</taxon>
        <taxon>Mollusca</taxon>
        <taxon>Cephalopoda</taxon>
        <taxon>Coleoidea</taxon>
        <taxon>Octopodiformes</taxon>
        <taxon>Octopoda</taxon>
        <taxon>Incirrata</taxon>
        <taxon>Octopodidae</taxon>
        <taxon>Octopus</taxon>
    </lineage>
</organism>
<evidence type="ECO:0000313" key="2">
    <source>
        <dbReference type="Proteomes" id="UP000515154"/>
    </source>
</evidence>
<sequence length="129" mass="15298">MSQFIQGQQFNPEGITQTQKSRTVIYFLNNCSLQSNILDEKEQKNPRGHNFTVVVNGLFFEELDIYVYKIRTEDREFNFTTEPNINSTKKRIWYLVVIKYWELSISCILMILTVIFSITSAIYWCYKGN</sequence>
<accession>A0A7E6FGS2</accession>
<keyword evidence="2" id="KW-1185">Reference proteome</keyword>
<dbReference type="KEGG" id="osn:118766600"/>
<feature type="transmembrane region" description="Helical" evidence="1">
    <location>
        <begin position="103"/>
        <end position="126"/>
    </location>
</feature>
<keyword evidence="1" id="KW-1133">Transmembrane helix</keyword>
<evidence type="ECO:0000256" key="1">
    <source>
        <dbReference type="SAM" id="Phobius"/>
    </source>
</evidence>
<keyword evidence="1" id="KW-0472">Membrane</keyword>
<dbReference type="RefSeq" id="XP_036366072.1">
    <property type="nucleotide sequence ID" value="XM_036510179.1"/>
</dbReference>
<protein>
    <submittedName>
        <fullName evidence="3">Uncharacterized protein LOC118766600</fullName>
    </submittedName>
</protein>
<proteinExistence type="predicted"/>
<gene>
    <name evidence="3" type="primary">LOC118766600</name>
</gene>